<dbReference type="GO" id="GO:0004519">
    <property type="term" value="F:endonuclease activity"/>
    <property type="evidence" value="ECO:0007669"/>
    <property type="project" value="UniProtKB-KW"/>
</dbReference>
<gene>
    <name evidence="3" type="ORF">HT134_06140</name>
</gene>
<dbReference type="Gene3D" id="3.90.1570.10">
    <property type="entry name" value="tt1808, chain A"/>
    <property type="match status" value="1"/>
</dbReference>
<proteinExistence type="predicted"/>
<dbReference type="Proteomes" id="UP000546126">
    <property type="component" value="Unassembled WGS sequence"/>
</dbReference>
<sequence length="291" mass="31021">MVRRAALTLATRTFVPEDVHLVVEVTSEPSIDRDRTTKPAKYAQAGIKHFWRVEEEGPLRAPVVHGGHDAFHARAVVVQRPDRLGLGGRGQAALQQHRQRQPAQQLPGRDPVRAAHRRHVDPQRVLVARRHVRPVGLHRDEAEAVGQVAGAAADRAAAKPAAALAAGQPVVGGVHDAPLVPVGLVDDHLGDRPLLLRPRPRELPLQERPPALLDDLVHQPRAAGAAGRTGGLPVRALLALPHAVTVSGVPTVVIRLSAPPPPAGAPRGPEGAERAGRRSACPRDVRPGWSP</sequence>
<feature type="region of interest" description="Disordered" evidence="1">
    <location>
        <begin position="258"/>
        <end position="291"/>
    </location>
</feature>
<keyword evidence="3" id="KW-0540">Nuclease</keyword>
<dbReference type="InterPro" id="IPR012296">
    <property type="entry name" value="Nuclease_put_TT1808"/>
</dbReference>
<comment type="caution">
    <text evidence="3">The sequence shown here is derived from an EMBL/GenBank/DDBJ whole genome shotgun (WGS) entry which is preliminary data.</text>
</comment>
<dbReference type="EMBL" id="JABWGO010000001">
    <property type="protein sequence ID" value="NUW39714.1"/>
    <property type="molecule type" value="Genomic_DNA"/>
</dbReference>
<protein>
    <submittedName>
        <fullName evidence="3">Uma2 family endonuclease</fullName>
    </submittedName>
</protein>
<dbReference type="AlphaFoldDB" id="A0A7Y6IMN6"/>
<organism evidence="3 4">
    <name type="scientific">Nonomuraea rhodomycinica</name>
    <dbReference type="NCBI Taxonomy" id="1712872"/>
    <lineage>
        <taxon>Bacteria</taxon>
        <taxon>Bacillati</taxon>
        <taxon>Actinomycetota</taxon>
        <taxon>Actinomycetes</taxon>
        <taxon>Streptosporangiales</taxon>
        <taxon>Streptosporangiaceae</taxon>
        <taxon>Nonomuraea</taxon>
    </lineage>
</organism>
<accession>A0A7Y6IMN6</accession>
<dbReference type="Pfam" id="PF05685">
    <property type="entry name" value="Uma2"/>
    <property type="match status" value="1"/>
</dbReference>
<evidence type="ECO:0000259" key="2">
    <source>
        <dbReference type="Pfam" id="PF05685"/>
    </source>
</evidence>
<evidence type="ECO:0000313" key="3">
    <source>
        <dbReference type="EMBL" id="NUW39714.1"/>
    </source>
</evidence>
<keyword evidence="3" id="KW-0378">Hydrolase</keyword>
<keyword evidence="4" id="KW-1185">Reference proteome</keyword>
<reference evidence="3 4" key="1">
    <citation type="submission" date="2020-06" db="EMBL/GenBank/DDBJ databases">
        <authorList>
            <person name="Chanama M."/>
        </authorList>
    </citation>
    <scope>NUCLEOTIDE SEQUENCE [LARGE SCALE GENOMIC DNA]</scope>
    <source>
        <strain evidence="3 4">TBRC6557</strain>
    </source>
</reference>
<dbReference type="InterPro" id="IPR008538">
    <property type="entry name" value="Uma2"/>
</dbReference>
<evidence type="ECO:0000313" key="4">
    <source>
        <dbReference type="Proteomes" id="UP000546126"/>
    </source>
</evidence>
<feature type="domain" description="Putative restriction endonuclease" evidence="2">
    <location>
        <begin position="11"/>
        <end position="56"/>
    </location>
</feature>
<keyword evidence="3" id="KW-0255">Endonuclease</keyword>
<feature type="compositionally biased region" description="Basic and acidic residues" evidence="1">
    <location>
        <begin position="270"/>
        <end position="291"/>
    </location>
</feature>
<evidence type="ECO:0000256" key="1">
    <source>
        <dbReference type="SAM" id="MobiDB-lite"/>
    </source>
</evidence>
<name>A0A7Y6IMN6_9ACTN</name>